<proteinExistence type="predicted"/>
<comment type="subunit">
    <text evidence="2">Monomer.</text>
</comment>
<evidence type="ECO:0000313" key="4">
    <source>
        <dbReference type="EMBL" id="MFC4231280.1"/>
    </source>
</evidence>
<sequence>MVTLTNEHLQVNITPEGAELQSIYNKQTGLEYLWDGNPEFWGKKSPTLFPIVGGLKNGSYEFEDKMYAMGRHGFAREMTFEVSDQTNHTATFAIKATEETLKKYPFQFLFSITYAIEGNQLSVTYTVKNPNTGTMYFSVGAHPAFKVPLVQGDVYEDYYLAFNTTENAGIYPLTADGLVELEPMPYLENSNKLPLNKALFYKDALVFKELKSTAISILNNKNSHGLTYSYQDFPYMGIWAAKNADFVCIEPWCGIADNVATTSQLIEKEGINTLAPNEIFTRTWAIEMF</sequence>
<evidence type="ECO:0000256" key="3">
    <source>
        <dbReference type="ARBA" id="ARBA00022837"/>
    </source>
</evidence>
<name>A0ABV8PWY2_9BACT</name>
<dbReference type="SUPFAM" id="SSF74650">
    <property type="entry name" value="Galactose mutarotase-like"/>
    <property type="match status" value="1"/>
</dbReference>
<accession>A0ABV8PWY2</accession>
<dbReference type="CDD" id="cd09024">
    <property type="entry name" value="Aldose_epim_lacX"/>
    <property type="match status" value="1"/>
</dbReference>
<dbReference type="PANTHER" id="PTHR11122">
    <property type="entry name" value="APOSPORY-ASSOCIATED PROTEIN C-RELATED"/>
    <property type="match status" value="1"/>
</dbReference>
<dbReference type="Gene3D" id="2.70.98.10">
    <property type="match status" value="1"/>
</dbReference>
<dbReference type="InterPro" id="IPR037481">
    <property type="entry name" value="LacX"/>
</dbReference>
<evidence type="ECO:0000256" key="2">
    <source>
        <dbReference type="ARBA" id="ARBA00011245"/>
    </source>
</evidence>
<keyword evidence="3" id="KW-0106">Calcium</keyword>
<keyword evidence="5" id="KW-1185">Reference proteome</keyword>
<comment type="cofactor">
    <cofactor evidence="1">
        <name>Ca(2+)</name>
        <dbReference type="ChEBI" id="CHEBI:29108"/>
    </cofactor>
</comment>
<dbReference type="InterPro" id="IPR014718">
    <property type="entry name" value="GH-type_carb-bd"/>
</dbReference>
<evidence type="ECO:0000313" key="5">
    <source>
        <dbReference type="Proteomes" id="UP001595906"/>
    </source>
</evidence>
<dbReference type="InterPro" id="IPR008183">
    <property type="entry name" value="Aldose_1/G6P_1-epimerase"/>
</dbReference>
<dbReference type="PANTHER" id="PTHR11122:SF13">
    <property type="entry name" value="GLUCOSE-6-PHOSPHATE 1-EPIMERASE"/>
    <property type="match status" value="1"/>
</dbReference>
<organism evidence="4 5">
    <name type="scientific">Parasediminibacterium paludis</name>
    <dbReference type="NCBI Taxonomy" id="908966"/>
    <lineage>
        <taxon>Bacteria</taxon>
        <taxon>Pseudomonadati</taxon>
        <taxon>Bacteroidota</taxon>
        <taxon>Chitinophagia</taxon>
        <taxon>Chitinophagales</taxon>
        <taxon>Chitinophagaceae</taxon>
        <taxon>Parasediminibacterium</taxon>
    </lineage>
</organism>
<dbReference type="RefSeq" id="WP_379012668.1">
    <property type="nucleotide sequence ID" value="NZ_JBHSDC010000003.1"/>
</dbReference>
<dbReference type="InterPro" id="IPR011013">
    <property type="entry name" value="Gal_mutarotase_sf_dom"/>
</dbReference>
<dbReference type="Pfam" id="PF01263">
    <property type="entry name" value="Aldose_epim"/>
    <property type="match status" value="1"/>
</dbReference>
<dbReference type="EMBL" id="JBHSDC010000003">
    <property type="protein sequence ID" value="MFC4231280.1"/>
    <property type="molecule type" value="Genomic_DNA"/>
</dbReference>
<comment type="caution">
    <text evidence="4">The sequence shown here is derived from an EMBL/GenBank/DDBJ whole genome shotgun (WGS) entry which is preliminary data.</text>
</comment>
<protein>
    <submittedName>
        <fullName evidence="4">Aldose 1-epimerase family protein</fullName>
    </submittedName>
</protein>
<reference evidence="5" key="1">
    <citation type="journal article" date="2019" name="Int. J. Syst. Evol. Microbiol.">
        <title>The Global Catalogue of Microorganisms (GCM) 10K type strain sequencing project: providing services to taxonomists for standard genome sequencing and annotation.</title>
        <authorList>
            <consortium name="The Broad Institute Genomics Platform"/>
            <consortium name="The Broad Institute Genome Sequencing Center for Infectious Disease"/>
            <person name="Wu L."/>
            <person name="Ma J."/>
        </authorList>
    </citation>
    <scope>NUCLEOTIDE SEQUENCE [LARGE SCALE GENOMIC DNA]</scope>
    <source>
        <strain evidence="5">CECT 8010</strain>
    </source>
</reference>
<dbReference type="Proteomes" id="UP001595906">
    <property type="component" value="Unassembled WGS sequence"/>
</dbReference>
<evidence type="ECO:0000256" key="1">
    <source>
        <dbReference type="ARBA" id="ARBA00001913"/>
    </source>
</evidence>
<gene>
    <name evidence="4" type="ORF">ACFOW1_05220</name>
</gene>